<evidence type="ECO:0000256" key="1">
    <source>
        <dbReference type="PROSITE-ProRule" id="PRU00176"/>
    </source>
</evidence>
<feature type="region of interest" description="Disordered" evidence="2">
    <location>
        <begin position="31"/>
        <end position="100"/>
    </location>
</feature>
<dbReference type="InterPro" id="IPR055256">
    <property type="entry name" value="KH_1_KHDC4/BBP-like"/>
</dbReference>
<keyword evidence="1" id="KW-0694">RNA-binding</keyword>
<feature type="compositionally biased region" description="Low complexity" evidence="2">
    <location>
        <begin position="362"/>
        <end position="373"/>
    </location>
</feature>
<dbReference type="Gene3D" id="3.30.1370.10">
    <property type="entry name" value="K Homology domain, type 1"/>
    <property type="match status" value="1"/>
</dbReference>
<name>A0A9W5WVB1_BABOV</name>
<sequence length="411" mass="45039">MTKHGHPSDDVVVIHDASSIPSVFPGSIDSHGSSLHQISSDSMSLPPHSTARSYHKSKYNGKVTAAWRPRNSNARGYGAPYRPPTSDSRVRRGRSSKSHHGKPIRVALYVAHATGDYRLVESDLRELFSYFGGISKLEIHSSYAAAELTLLDSAGATSAIAELNGLSISGVGTLRCTELRNGQTLETVLLRTKSADHKRGSRSTDAANPHSDSRHAVSSSHKAALSMVARLELVDMFAFEPEFDVAATLLGPKNGNIEYVLRNSGGVVDIAIRGKPLNSAPPSERLHVYLSSRDSVSYTKALHMLEDLVASVCEKFVSFARSRGKRVSNFVGFKRHEYQDVNGSLEYRGVTERPKTWLQKRSSGVVQPVPSVSHRSSFKRAHDRHRGVNHKSGGHPKFGYRSMNRVNHVVS</sequence>
<gene>
    <name evidence="4" type="ORF">BaOVIS_021650</name>
</gene>
<reference evidence="4" key="1">
    <citation type="submission" date="2019-12" db="EMBL/GenBank/DDBJ databases">
        <title>Genome sequence of Babesia ovis.</title>
        <authorList>
            <person name="Yamagishi J."/>
            <person name="Sevinc F."/>
            <person name="Xuan X."/>
        </authorList>
    </citation>
    <scope>NUCLEOTIDE SEQUENCE</scope>
    <source>
        <strain evidence="4">Selcuk</strain>
    </source>
</reference>
<dbReference type="InterPro" id="IPR000504">
    <property type="entry name" value="RRM_dom"/>
</dbReference>
<keyword evidence="5" id="KW-1185">Reference proteome</keyword>
<evidence type="ECO:0000259" key="3">
    <source>
        <dbReference type="PROSITE" id="PS50102"/>
    </source>
</evidence>
<dbReference type="InterPro" id="IPR036612">
    <property type="entry name" value="KH_dom_type_1_sf"/>
</dbReference>
<comment type="caution">
    <text evidence="4">The sequence shown here is derived from an EMBL/GenBank/DDBJ whole genome shotgun (WGS) entry which is preliminary data.</text>
</comment>
<dbReference type="Pfam" id="PF22675">
    <property type="entry name" value="KH-I_KHDC4-BBP"/>
    <property type="match status" value="1"/>
</dbReference>
<evidence type="ECO:0000313" key="5">
    <source>
        <dbReference type="Proteomes" id="UP001057455"/>
    </source>
</evidence>
<protein>
    <recommendedName>
        <fullName evidence="3">RRM domain-containing protein</fullName>
    </recommendedName>
</protein>
<feature type="compositionally biased region" description="Basic residues" evidence="2">
    <location>
        <begin position="376"/>
        <end position="394"/>
    </location>
</feature>
<evidence type="ECO:0000256" key="2">
    <source>
        <dbReference type="SAM" id="MobiDB-lite"/>
    </source>
</evidence>
<feature type="domain" description="RRM" evidence="3">
    <location>
        <begin position="106"/>
        <end position="192"/>
    </location>
</feature>
<dbReference type="PROSITE" id="PS50102">
    <property type="entry name" value="RRM"/>
    <property type="match status" value="1"/>
</dbReference>
<dbReference type="AlphaFoldDB" id="A0A9W5WVB1"/>
<dbReference type="InterPro" id="IPR035979">
    <property type="entry name" value="RBD_domain_sf"/>
</dbReference>
<dbReference type="SUPFAM" id="SSF54928">
    <property type="entry name" value="RNA-binding domain, RBD"/>
    <property type="match status" value="1"/>
</dbReference>
<organism evidence="4 5">
    <name type="scientific">Babesia ovis</name>
    <dbReference type="NCBI Taxonomy" id="5869"/>
    <lineage>
        <taxon>Eukaryota</taxon>
        <taxon>Sar</taxon>
        <taxon>Alveolata</taxon>
        <taxon>Apicomplexa</taxon>
        <taxon>Aconoidasida</taxon>
        <taxon>Piroplasmida</taxon>
        <taxon>Babesiidae</taxon>
        <taxon>Babesia</taxon>
    </lineage>
</organism>
<dbReference type="EMBL" id="BLIY01000017">
    <property type="protein sequence ID" value="GFE54761.1"/>
    <property type="molecule type" value="Genomic_DNA"/>
</dbReference>
<dbReference type="Proteomes" id="UP001057455">
    <property type="component" value="Unassembled WGS sequence"/>
</dbReference>
<feature type="region of interest" description="Disordered" evidence="2">
    <location>
        <begin position="192"/>
        <end position="218"/>
    </location>
</feature>
<proteinExistence type="predicted"/>
<dbReference type="GO" id="GO:0003723">
    <property type="term" value="F:RNA binding"/>
    <property type="evidence" value="ECO:0007669"/>
    <property type="project" value="UniProtKB-UniRule"/>
</dbReference>
<dbReference type="OrthoDB" id="377772at2759"/>
<feature type="compositionally biased region" description="Polar residues" evidence="2">
    <location>
        <begin position="31"/>
        <end position="43"/>
    </location>
</feature>
<feature type="region of interest" description="Disordered" evidence="2">
    <location>
        <begin position="361"/>
        <end position="403"/>
    </location>
</feature>
<accession>A0A9W5WVB1</accession>
<evidence type="ECO:0000313" key="4">
    <source>
        <dbReference type="EMBL" id="GFE54761.1"/>
    </source>
</evidence>
<feature type="compositionally biased region" description="Basic residues" evidence="2">
    <location>
        <begin position="91"/>
        <end position="100"/>
    </location>
</feature>